<evidence type="ECO:0000256" key="1">
    <source>
        <dbReference type="ARBA" id="ARBA00023015"/>
    </source>
</evidence>
<keyword evidence="1" id="KW-0805">Transcription regulation</keyword>
<dbReference type="AlphaFoldDB" id="A0A8J3F804"/>
<dbReference type="EMBL" id="BMQB01000001">
    <property type="protein sequence ID" value="GGJ81769.1"/>
    <property type="molecule type" value="Genomic_DNA"/>
</dbReference>
<dbReference type="PANTHER" id="PTHR44688:SF16">
    <property type="entry name" value="DNA-BINDING TRANSCRIPTIONAL ACTIVATOR DEVR_DOSR"/>
    <property type="match status" value="1"/>
</dbReference>
<dbReference type="Gene3D" id="3.40.50.300">
    <property type="entry name" value="P-loop containing nucleotide triphosphate hydrolases"/>
    <property type="match status" value="1"/>
</dbReference>
<keyword evidence="7" id="KW-1185">Reference proteome</keyword>
<dbReference type="SMART" id="SM00421">
    <property type="entry name" value="HTH_LUXR"/>
    <property type="match status" value="1"/>
</dbReference>
<dbReference type="PRINTS" id="PR00038">
    <property type="entry name" value="HTHLUXR"/>
</dbReference>
<dbReference type="Pfam" id="PF25873">
    <property type="entry name" value="WHD_MalT"/>
    <property type="match status" value="1"/>
</dbReference>
<feature type="compositionally biased region" description="Low complexity" evidence="4">
    <location>
        <begin position="13"/>
        <end position="33"/>
    </location>
</feature>
<dbReference type="InterPro" id="IPR016032">
    <property type="entry name" value="Sig_transdc_resp-reg_C-effctor"/>
</dbReference>
<dbReference type="CDD" id="cd06170">
    <property type="entry name" value="LuxR_C_like"/>
    <property type="match status" value="1"/>
</dbReference>
<organism evidence="6 7">
    <name type="scientific">Pilimelia anulata</name>
    <dbReference type="NCBI Taxonomy" id="53371"/>
    <lineage>
        <taxon>Bacteria</taxon>
        <taxon>Bacillati</taxon>
        <taxon>Actinomycetota</taxon>
        <taxon>Actinomycetes</taxon>
        <taxon>Micromonosporales</taxon>
        <taxon>Micromonosporaceae</taxon>
        <taxon>Pilimelia</taxon>
    </lineage>
</organism>
<dbReference type="SUPFAM" id="SSF52540">
    <property type="entry name" value="P-loop containing nucleoside triphosphate hydrolases"/>
    <property type="match status" value="1"/>
</dbReference>
<sequence>MGLRSAVARPTDPAHAVAGGPAGPALPHVPPTKLAVPPLPPTHGPRRRLAGLFAAAAGRRATTVLGPPGSGKTTAVAHWVHGGGAPGPVAWLTLDEEDNRSPTFWTHVLAALRGHLPDAVPARPAAGDVDGTIAGRLATALCHRATPVVLVLDRVDFITDPAVARELDLLVAYAGPGLHLVVCGRSGSVPWLHRHRLAGDVAEIGPADLALDADELPGILHAHGVDVPEADLRALHRCTEGWLTGVCLHALALRSGVGPASLPHPLGRQAVTDFLRTEVLDAQPARVRHLLLRTSLLDRVHPDLADRLTGRSDARAILGRLAGANSFVAHADPTHFRYREPFRAMLRDALVGDRPDLVGRLHAIAARWYADRGSGGTAVAHAVRAGDWAFACAVAIDRIGVAALLTAPRAGPVRERLAALPDAPRDGAAELVRCVLALARHDAPPARAALERAGRAAAGRPRRLAALEVARVALARLTGDADAAGAAAARYAQTRPEARVDAVRTQRFVDSNVGVAELWAGRLDAARNTLTRAATAPGADAEFGAHDALGHLGLLSMYEGNTADADLLAGQAIALAERAGVRPAERIGAASVTLAATALVRNDLAAVRQHAADAMATAGGRHDPPTATTLALIRAWAACARRDGPAAIAATRAARAHLRRARPPRLFSDRIELTALWAYLIVGDLDEARGCVDRIQDRAERTVAEGYLLEARGEYAAARATLARVAGPDASPSALQYAALALGRLAAAAGDVATATRALGDALDYGRPDRRRRAVSDSGKWAPLLLRENATIAREHGWLTAREADRPAAADGPPRPLTDREAQVLRHLADAVAIRDIAVAMGLSVNTVKTHLKNIYRKLGTSGRSATARRARELNLLADGPEPAP</sequence>
<protein>
    <submittedName>
        <fullName evidence="6">Transcriptional regulator</fullName>
    </submittedName>
</protein>
<reference evidence="6" key="2">
    <citation type="submission" date="2020-09" db="EMBL/GenBank/DDBJ databases">
        <authorList>
            <person name="Sun Q."/>
            <person name="Ohkuma M."/>
        </authorList>
    </citation>
    <scope>NUCLEOTIDE SEQUENCE</scope>
    <source>
        <strain evidence="6">JCM 3090</strain>
    </source>
</reference>
<feature type="region of interest" description="Disordered" evidence="4">
    <location>
        <begin position="1"/>
        <end position="33"/>
    </location>
</feature>
<proteinExistence type="predicted"/>
<name>A0A8J3F804_9ACTN</name>
<dbReference type="GO" id="GO:0003677">
    <property type="term" value="F:DNA binding"/>
    <property type="evidence" value="ECO:0007669"/>
    <property type="project" value="UniProtKB-KW"/>
</dbReference>
<dbReference type="GO" id="GO:0006355">
    <property type="term" value="P:regulation of DNA-templated transcription"/>
    <property type="evidence" value="ECO:0007669"/>
    <property type="project" value="InterPro"/>
</dbReference>
<dbReference type="PROSITE" id="PS50043">
    <property type="entry name" value="HTH_LUXR_2"/>
    <property type="match status" value="1"/>
</dbReference>
<dbReference type="Proteomes" id="UP000649739">
    <property type="component" value="Unassembled WGS sequence"/>
</dbReference>
<dbReference type="InterPro" id="IPR000792">
    <property type="entry name" value="Tscrpt_reg_LuxR_C"/>
</dbReference>
<keyword evidence="3" id="KW-0804">Transcription</keyword>
<evidence type="ECO:0000313" key="6">
    <source>
        <dbReference type="EMBL" id="GGJ81769.1"/>
    </source>
</evidence>
<dbReference type="Gene3D" id="1.10.10.10">
    <property type="entry name" value="Winged helix-like DNA-binding domain superfamily/Winged helix DNA-binding domain"/>
    <property type="match status" value="1"/>
</dbReference>
<evidence type="ECO:0000256" key="2">
    <source>
        <dbReference type="ARBA" id="ARBA00023125"/>
    </source>
</evidence>
<dbReference type="SUPFAM" id="SSF46894">
    <property type="entry name" value="C-terminal effector domain of the bipartite response regulators"/>
    <property type="match status" value="1"/>
</dbReference>
<evidence type="ECO:0000313" key="7">
    <source>
        <dbReference type="Proteomes" id="UP000649739"/>
    </source>
</evidence>
<comment type="caution">
    <text evidence="6">The sequence shown here is derived from an EMBL/GenBank/DDBJ whole genome shotgun (WGS) entry which is preliminary data.</text>
</comment>
<evidence type="ECO:0000259" key="5">
    <source>
        <dbReference type="PROSITE" id="PS50043"/>
    </source>
</evidence>
<dbReference type="InterPro" id="IPR036388">
    <property type="entry name" value="WH-like_DNA-bd_sf"/>
</dbReference>
<reference evidence="6" key="1">
    <citation type="journal article" date="2014" name="Int. J. Syst. Evol. Microbiol.">
        <title>Complete genome sequence of Corynebacterium casei LMG S-19264T (=DSM 44701T), isolated from a smear-ripened cheese.</title>
        <authorList>
            <consortium name="US DOE Joint Genome Institute (JGI-PGF)"/>
            <person name="Walter F."/>
            <person name="Albersmeier A."/>
            <person name="Kalinowski J."/>
            <person name="Ruckert C."/>
        </authorList>
    </citation>
    <scope>NUCLEOTIDE SEQUENCE</scope>
    <source>
        <strain evidence="6">JCM 3090</strain>
    </source>
</reference>
<dbReference type="InterPro" id="IPR027417">
    <property type="entry name" value="P-loop_NTPase"/>
</dbReference>
<gene>
    <name evidence="6" type="ORF">GCM10010123_09470</name>
</gene>
<evidence type="ECO:0000256" key="3">
    <source>
        <dbReference type="ARBA" id="ARBA00023163"/>
    </source>
</evidence>
<evidence type="ECO:0000256" key="4">
    <source>
        <dbReference type="SAM" id="MobiDB-lite"/>
    </source>
</evidence>
<accession>A0A8J3F804</accession>
<feature type="domain" description="HTH luxR-type" evidence="5">
    <location>
        <begin position="810"/>
        <end position="875"/>
    </location>
</feature>
<dbReference type="PANTHER" id="PTHR44688">
    <property type="entry name" value="DNA-BINDING TRANSCRIPTIONAL ACTIVATOR DEVR_DOSR"/>
    <property type="match status" value="1"/>
</dbReference>
<dbReference type="InterPro" id="IPR059106">
    <property type="entry name" value="WHD_MalT"/>
</dbReference>
<keyword evidence="2" id="KW-0238">DNA-binding</keyword>
<dbReference type="Pfam" id="PF00196">
    <property type="entry name" value="GerE"/>
    <property type="match status" value="1"/>
</dbReference>